<feature type="region of interest" description="Disordered" evidence="2">
    <location>
        <begin position="113"/>
        <end position="147"/>
    </location>
</feature>
<feature type="coiled-coil region" evidence="1">
    <location>
        <begin position="285"/>
        <end position="330"/>
    </location>
</feature>
<proteinExistence type="predicted"/>
<protein>
    <recommendedName>
        <fullName evidence="5">Ubiquinol-cytochrome-c reductase cytochrome c1</fullName>
    </recommendedName>
</protein>
<dbReference type="AlphaFoldDB" id="A0A420TNU3"/>
<dbReference type="Proteomes" id="UP000283569">
    <property type="component" value="Unassembled WGS sequence"/>
</dbReference>
<evidence type="ECO:0000256" key="2">
    <source>
        <dbReference type="SAM" id="MobiDB-lite"/>
    </source>
</evidence>
<evidence type="ECO:0008006" key="5">
    <source>
        <dbReference type="Google" id="ProtNLM"/>
    </source>
</evidence>
<organism evidence="3 4">
    <name type="scientific">Gibberella intermedia</name>
    <name type="common">Bulb rot disease fungus</name>
    <name type="synonym">Fusarium proliferatum</name>
    <dbReference type="NCBI Taxonomy" id="948311"/>
    <lineage>
        <taxon>Eukaryota</taxon>
        <taxon>Fungi</taxon>
        <taxon>Dikarya</taxon>
        <taxon>Ascomycota</taxon>
        <taxon>Pezizomycotina</taxon>
        <taxon>Sordariomycetes</taxon>
        <taxon>Hypocreomycetidae</taxon>
        <taxon>Hypocreales</taxon>
        <taxon>Nectriaceae</taxon>
        <taxon>Fusarium</taxon>
        <taxon>Fusarium fujikuroi species complex</taxon>
    </lineage>
</organism>
<feature type="compositionally biased region" description="Basic and acidic residues" evidence="2">
    <location>
        <begin position="117"/>
        <end position="131"/>
    </location>
</feature>
<feature type="compositionally biased region" description="Acidic residues" evidence="2">
    <location>
        <begin position="365"/>
        <end position="375"/>
    </location>
</feature>
<gene>
    <name evidence="3" type="ORF">BFJ72_g4541</name>
</gene>
<name>A0A420TNU3_GIBIN</name>
<sequence length="388" mass="43281">MSLVIGPQLNERIIYEATKDIFNGQNAKMRDRGAVRALINSNSRTGTVMLRVVNKHGFDTVSQAVLKLLSDKVYESTLIARQRFPDLFEASTSQTAAETQVKAEAATTGQAALKSVDQVRSDDSKDFRNSHETTTAVDAASDKAEGKTASRPVSFQVHLPFATQHLLMEQLQKTLELACYQYGVKELQSTIQERDWDCPEAVELNRWTEILGHKGNLKREGINKPLPELLQSIAQIRHTAVHRVRTDSTRLQGFLADAEDLARALGDVVRTEAISKLRFHTQSVIAALAQKKSSMQRQLDEAQKEIARRRAELDQEEEENLRRMEREDERYCALAGEKLQRALNLIGSFALAREAGDALPNGVDGDGDPLSDDGDLDHAEHFEDCSES</sequence>
<reference evidence="3 4" key="1">
    <citation type="journal article" date="2018" name="Sci. Rep.">
        <title>Characterisation of pathogen-specific regions and novel effector candidates in Fusarium oxysporum f. sp. cepae.</title>
        <authorList>
            <person name="Armitage A.D."/>
            <person name="Taylor A."/>
            <person name="Sobczyk M.K."/>
            <person name="Baxter L."/>
            <person name="Greenfield B.P."/>
            <person name="Bates H.J."/>
            <person name="Wilson F."/>
            <person name="Jackson A.C."/>
            <person name="Ott S."/>
            <person name="Harrison R.J."/>
            <person name="Clarkson J.P."/>
        </authorList>
    </citation>
    <scope>NUCLEOTIDE SEQUENCE [LARGE SCALE GENOMIC DNA]</scope>
    <source>
        <strain evidence="3 4">Fp_A8</strain>
    </source>
</reference>
<dbReference type="EMBL" id="MRDB01000012">
    <property type="protein sequence ID" value="RKL43128.1"/>
    <property type="molecule type" value="Genomic_DNA"/>
</dbReference>
<keyword evidence="1" id="KW-0175">Coiled coil</keyword>
<evidence type="ECO:0000313" key="3">
    <source>
        <dbReference type="EMBL" id="RKL43128.1"/>
    </source>
</evidence>
<evidence type="ECO:0000313" key="4">
    <source>
        <dbReference type="Proteomes" id="UP000283569"/>
    </source>
</evidence>
<evidence type="ECO:0000256" key="1">
    <source>
        <dbReference type="SAM" id="Coils"/>
    </source>
</evidence>
<accession>A0A420TNU3</accession>
<feature type="region of interest" description="Disordered" evidence="2">
    <location>
        <begin position="357"/>
        <end position="388"/>
    </location>
</feature>
<comment type="caution">
    <text evidence="3">The sequence shown here is derived from an EMBL/GenBank/DDBJ whole genome shotgun (WGS) entry which is preliminary data.</text>
</comment>
<feature type="compositionally biased region" description="Basic and acidic residues" evidence="2">
    <location>
        <begin position="376"/>
        <end position="388"/>
    </location>
</feature>